<protein>
    <submittedName>
        <fullName evidence="1">Uncharacterized protein</fullName>
    </submittedName>
</protein>
<dbReference type="EMBL" id="PGTB01000256">
    <property type="protein sequence ID" value="PJE34019.1"/>
    <property type="molecule type" value="Genomic_DNA"/>
</dbReference>
<gene>
    <name evidence="1" type="ORF">CVM52_24445</name>
</gene>
<reference evidence="1 2" key="1">
    <citation type="journal article" date="2018" name="Int. J. Syst. Evol. Microbiol.">
        <title>Pseudooceanicola lipolyticus sp. nov., a marine alphaproteobacterium, reclassification of Oceanicola flagellatus as Pseudooceanicola flagellatus comb. nov. and emended description of the genus Pseudooceanicola.</title>
        <authorList>
            <person name="Huang M.-M."/>
            <person name="Guo L.-L."/>
            <person name="Wu Y.-H."/>
            <person name="Lai Q.-L."/>
            <person name="Shao Z.-Z."/>
            <person name="Wang C.-S."/>
            <person name="Wu M."/>
            <person name="Xu X.-W."/>
        </authorList>
    </citation>
    <scope>NUCLEOTIDE SEQUENCE [LARGE SCALE GENOMIC DNA]</scope>
    <source>
        <strain evidence="1 2">157</strain>
    </source>
</reference>
<comment type="caution">
    <text evidence="1">The sequence shown here is derived from an EMBL/GenBank/DDBJ whole genome shotgun (WGS) entry which is preliminary data.</text>
</comment>
<dbReference type="OrthoDB" id="7826541at2"/>
<dbReference type="AlphaFoldDB" id="A0A2M8IU10"/>
<proteinExistence type="predicted"/>
<dbReference type="RefSeq" id="WP_100164907.1">
    <property type="nucleotide sequence ID" value="NZ_PGTB01000256.1"/>
</dbReference>
<accession>A0A2M8IU10</accession>
<dbReference type="Proteomes" id="UP000231553">
    <property type="component" value="Unassembled WGS sequence"/>
</dbReference>
<name>A0A2M8IU10_9RHOB</name>
<keyword evidence="2" id="KW-1185">Reference proteome</keyword>
<organism evidence="1 2">
    <name type="scientific">Pseudooceanicola lipolyticus</name>
    <dbReference type="NCBI Taxonomy" id="2029104"/>
    <lineage>
        <taxon>Bacteria</taxon>
        <taxon>Pseudomonadati</taxon>
        <taxon>Pseudomonadota</taxon>
        <taxon>Alphaproteobacteria</taxon>
        <taxon>Rhodobacterales</taxon>
        <taxon>Paracoccaceae</taxon>
        <taxon>Pseudooceanicola</taxon>
    </lineage>
</organism>
<evidence type="ECO:0000313" key="1">
    <source>
        <dbReference type="EMBL" id="PJE34019.1"/>
    </source>
</evidence>
<sequence length="406" mass="46688">MTQLDEFKADRDLWRDILFADLYSLRDRSSEEKLALRGIWLRDFLHSDYHLPEPREVGAMFFRSLVRDDYRGLFHAAIGASGIGSRVVVEEYQHRTRPARMNLEASRFMSENMDLFYALDIPDPLDRACCFIRACKYAFILEKLARIECKALICFADMQPVEHLLARYFRSQGVLTVTLQHGLYVDYGDLDTVNVINYLHQPSEYFLSWGPNTSRLIARHHPGNTTVDCGKPLIFNAGSAAAGENRVPYISVFLDQKIFNAQNEQMLEIVIAYARRTGRAVRVRFHPSIRKADFLEKYPGIKEQLHFRDADFVVGHTSSLIYEAITLGCRVFRFESEVPGIPLPETCSFRTLAQLEARTALPQPGGLTEEFFCATGESALRRYTRFFRDTLPDLIDDRTEERLVST</sequence>
<evidence type="ECO:0000313" key="2">
    <source>
        <dbReference type="Proteomes" id="UP000231553"/>
    </source>
</evidence>